<accession>A0A091BWN6</accession>
<dbReference type="AlphaFoldDB" id="A0A091BWN6"/>
<proteinExistence type="predicted"/>
<dbReference type="GO" id="GO:0006094">
    <property type="term" value="P:gluconeogenesis"/>
    <property type="evidence" value="ECO:0007669"/>
    <property type="project" value="InterPro"/>
</dbReference>
<organism evidence="3 4">
    <name type="scientific">Tetragenococcus muriaticus 3MR10-3</name>
    <dbReference type="NCBI Taxonomy" id="1302648"/>
    <lineage>
        <taxon>Bacteria</taxon>
        <taxon>Bacillati</taxon>
        <taxon>Bacillota</taxon>
        <taxon>Bacilli</taxon>
        <taxon>Lactobacillales</taxon>
        <taxon>Enterococcaceae</taxon>
        <taxon>Tetragenococcus</taxon>
    </lineage>
</organism>
<evidence type="ECO:0000313" key="4">
    <source>
        <dbReference type="Proteomes" id="UP000029381"/>
    </source>
</evidence>
<dbReference type="GO" id="GO:0042132">
    <property type="term" value="F:fructose 1,6-bisphosphate 1-phosphatase activity"/>
    <property type="evidence" value="ECO:0007669"/>
    <property type="project" value="UniProtKB-EC"/>
</dbReference>
<keyword evidence="4" id="KW-1185">Reference proteome</keyword>
<dbReference type="InterPro" id="IPR009164">
    <property type="entry name" value="FBPtase_class3"/>
</dbReference>
<dbReference type="EC" id="3.1.3.11" evidence="3"/>
<reference evidence="3 4" key="1">
    <citation type="submission" date="2014-08" db="EMBL/GenBank/DDBJ databases">
        <title>Genome sequence of Tetragenococcus muriaticus.</title>
        <authorList>
            <person name="Chuea-nongthon C."/>
            <person name="Rodtong S."/>
            <person name="Yongsawatdigul J."/>
            <person name="Steele J.L."/>
            <person name="Liu X.-y."/>
            <person name="Speers J."/>
            <person name="Glasner J.D."/>
            <person name="Neeno-Eckwall E.C."/>
        </authorList>
    </citation>
    <scope>NUCLEOTIDE SEQUENCE [LARGE SCALE GENOMIC DNA]</scope>
    <source>
        <strain evidence="3 4">3MR10-3</strain>
    </source>
</reference>
<protein>
    <submittedName>
        <fullName evidence="3">Fructose-1,6-bisphosphatase</fullName>
        <ecNumber evidence="3">3.1.3.11</ecNumber>
    </submittedName>
</protein>
<evidence type="ECO:0000256" key="2">
    <source>
        <dbReference type="ARBA" id="ARBA00023211"/>
    </source>
</evidence>
<evidence type="ECO:0000256" key="1">
    <source>
        <dbReference type="ARBA" id="ARBA00022801"/>
    </source>
</evidence>
<comment type="caution">
    <text evidence="3">The sequence shown here is derived from an EMBL/GenBank/DDBJ whole genome shotgun (WGS) entry which is preliminary data.</text>
</comment>
<dbReference type="PATRIC" id="fig|1302648.3.peg.2157"/>
<keyword evidence="1 3" id="KW-0378">Hydrolase</keyword>
<dbReference type="Proteomes" id="UP000029381">
    <property type="component" value="Unassembled WGS sequence"/>
</dbReference>
<keyword evidence="2" id="KW-0464">Manganese</keyword>
<sequence length="92" mass="10723">MKEENYYKLLKEIFVNKESVVTELINLEAILRLPKGTEHFISDVHGEYDAFDHVLRNGSGSVKEKIKECFNETEVDIDDLATLIYYPEEKLN</sequence>
<evidence type="ECO:0000313" key="3">
    <source>
        <dbReference type="EMBL" id="KFN89154.1"/>
    </source>
</evidence>
<gene>
    <name evidence="3" type="ORF">TMU3MR103_2204</name>
</gene>
<dbReference type="EMBL" id="JPVT01000244">
    <property type="protein sequence ID" value="KFN89154.1"/>
    <property type="molecule type" value="Genomic_DNA"/>
</dbReference>
<name>A0A091BWN6_9ENTE</name>
<dbReference type="Pfam" id="PF06874">
    <property type="entry name" value="FBPase_2"/>
    <property type="match status" value="1"/>
</dbReference>